<proteinExistence type="predicted"/>
<name>A0A1G9WZP7_9PSED</name>
<dbReference type="EMBL" id="LT629704">
    <property type="protein sequence ID" value="SDM89928.1"/>
    <property type="molecule type" value="Genomic_DNA"/>
</dbReference>
<protein>
    <submittedName>
        <fullName evidence="2">Uncharacterized protein</fullName>
    </submittedName>
</protein>
<dbReference type="Proteomes" id="UP000748067">
    <property type="component" value="Unassembled WGS sequence"/>
</dbReference>
<evidence type="ECO:0000313" key="1">
    <source>
        <dbReference type="EMBL" id="KAF2409697.1"/>
    </source>
</evidence>
<sequence length="58" mass="6452">MPLLFSQTVSWLSDLKAGEVCQKQAEAVPEKPATSRLFIAHRSGDVQQLLSANFMFTQ</sequence>
<dbReference type="EMBL" id="JXDI01000001">
    <property type="protein sequence ID" value="KAF2409697.1"/>
    <property type="molecule type" value="Genomic_DNA"/>
</dbReference>
<dbReference type="AlphaFoldDB" id="A0A1G9WZP7"/>
<reference evidence="2 3" key="2">
    <citation type="submission" date="2016-10" db="EMBL/GenBank/DDBJ databases">
        <authorList>
            <person name="de Groot N.N."/>
        </authorList>
    </citation>
    <scope>NUCLEOTIDE SEQUENCE [LARGE SCALE GENOMIC DNA]</scope>
    <source>
        <strain evidence="2 3">BS2772</strain>
    </source>
</reference>
<accession>A0A1G9WZP7</accession>
<keyword evidence="4" id="KW-1185">Reference proteome</keyword>
<evidence type="ECO:0000313" key="3">
    <source>
        <dbReference type="Proteomes" id="UP000182470"/>
    </source>
</evidence>
<evidence type="ECO:0000313" key="4">
    <source>
        <dbReference type="Proteomes" id="UP000748067"/>
    </source>
</evidence>
<gene>
    <name evidence="1" type="ORF">PSAN_21120</name>
    <name evidence="2" type="ORF">SAMN04490179_1484</name>
</gene>
<reference evidence="1 4" key="1">
    <citation type="submission" date="2015-01" db="EMBL/GenBank/DDBJ databases">
        <title>Genome Sequence of Pseudomonas antarctica CMS 35.</title>
        <authorList>
            <person name="Voget S."/>
            <person name="Chow J."/>
            <person name="Daniel R."/>
            <person name="Streit W."/>
        </authorList>
    </citation>
    <scope>NUCLEOTIDE SEQUENCE [LARGE SCALE GENOMIC DNA]</scope>
    <source>
        <strain evidence="1 4">CMS 35</strain>
    </source>
</reference>
<dbReference type="Proteomes" id="UP000182470">
    <property type="component" value="Chromosome I"/>
</dbReference>
<evidence type="ECO:0000313" key="2">
    <source>
        <dbReference type="EMBL" id="SDM89928.1"/>
    </source>
</evidence>
<organism evidence="2 3">
    <name type="scientific">Pseudomonas antarctica</name>
    <dbReference type="NCBI Taxonomy" id="219572"/>
    <lineage>
        <taxon>Bacteria</taxon>
        <taxon>Pseudomonadati</taxon>
        <taxon>Pseudomonadota</taxon>
        <taxon>Gammaproteobacteria</taxon>
        <taxon>Pseudomonadales</taxon>
        <taxon>Pseudomonadaceae</taxon>
        <taxon>Pseudomonas</taxon>
    </lineage>
</organism>